<evidence type="ECO:0000256" key="15">
    <source>
        <dbReference type="SAM" id="MobiDB-lite"/>
    </source>
</evidence>
<evidence type="ECO:0000259" key="18">
    <source>
        <dbReference type="Pfam" id="PF10531"/>
    </source>
</evidence>
<proteinExistence type="inferred from homology"/>
<keyword evidence="14" id="KW-0449">Lipoprotein</keyword>
<dbReference type="Proteomes" id="UP000244925">
    <property type="component" value="Unassembled WGS sequence"/>
</dbReference>
<dbReference type="EMBL" id="PUBV01000011">
    <property type="protein sequence ID" value="PWB07654.1"/>
    <property type="molecule type" value="Genomic_DNA"/>
</dbReference>
<dbReference type="InterPro" id="IPR019554">
    <property type="entry name" value="Soluble_ligand-bd"/>
</dbReference>
<evidence type="ECO:0000256" key="10">
    <source>
        <dbReference type="ARBA" id="ARBA00023114"/>
    </source>
</evidence>
<evidence type="ECO:0000313" key="20">
    <source>
        <dbReference type="EMBL" id="PWB07654.1"/>
    </source>
</evidence>
<evidence type="ECO:0000256" key="2">
    <source>
        <dbReference type="ARBA" id="ARBA00009450"/>
    </source>
</evidence>
<protein>
    <submittedName>
        <fullName evidence="20">Capsule biosynthesis protein</fullName>
    </submittedName>
</protein>
<sequence length="795" mass="87116">MTDQQVIDYIKRQSAVGKTEQQIGKELLAKGVTPEQIERLREKYEGIESDTKTKKSKDGSTTALGKLEGTRDSRLRKALEPDDKTISTMTEVFDVMTPDSLALLQDTVAKRKIFGHDLFNNKALTFEPNENMATPSDYRLGPGDEVVIDIWGASEDEIRDVISPEGRIMIEQIGPVYLNGLTVAEANDRLRKAFATKYAGVAEDETDVSLTLGQIRSILVNVMGEVNIPGSYRLSPFSTVFNAIYRAGGINDIGTLRNIHVIRNGSRLLDVDIYDYLFGGHANSASVRLQEGDVIIVPPYENLVSVEGGVKRPMFYEIREGESLQKLLGYSGGLAGDAFSELVTVSRPTGRQNEIYNVEKADFNTYQLRDGDVVKVGTVVDRFTNRVELRGSVMRPGMYAIGDDTMTLRSLLKQAQGLADDAFTTRAILYREGEGETLKAMGVALGEILAGRASDVKLLPNDILVVASVHEIVDHGELTINGQVTSPGDYPYAEGTTVEDLIVMAGGLLQGASTARVEVSRRIIDPQSLKPTENTAEIFTFALKDGLVLGGDPEFKLKPYDIVEVRRSPGYQTQKLIEVDGEVLFDGQYALQRKNERISDIVRRAGGVTDGAYLKGARLMRKMTDDEKAARDESLKLAMSQSEDSINIEQLSLSDVYSVGIELEKALSQPGSYYDLVLKDGDKLIIPEEISTVKISGDVMFPNVVGYVPGKKVDYYINQAGGYGERARKNKVFIVYMNGTVARAKGGSVLEPGCQIIVPSKPKTGGTNWAQVISYVSSFASLGTMAATIYSIFKK</sequence>
<evidence type="ECO:0000256" key="4">
    <source>
        <dbReference type="ARBA" id="ARBA00022452"/>
    </source>
</evidence>
<feature type="compositionally biased region" description="Basic and acidic residues" evidence="15">
    <location>
        <begin position="42"/>
        <end position="58"/>
    </location>
</feature>
<evidence type="ECO:0000256" key="9">
    <source>
        <dbReference type="ARBA" id="ARBA00023065"/>
    </source>
</evidence>
<keyword evidence="4" id="KW-1134">Transmembrane beta strand</keyword>
<keyword evidence="9" id="KW-0406">Ion transport</keyword>
<name>A0A2V1IX91_9BACT</name>
<comment type="subcellular location">
    <subcellularLocation>
        <location evidence="1">Cell outer membrane</location>
        <topology evidence="1">Multi-pass membrane protein</topology>
    </subcellularLocation>
</comment>
<accession>A0A2V1IX91</accession>
<comment type="similarity">
    <text evidence="2">Belongs to the BexD/CtrA/VexA family.</text>
</comment>
<organism evidence="20 21">
    <name type="scientific">Paramuribaculum intestinale</name>
    <dbReference type="NCBI Taxonomy" id="2094151"/>
    <lineage>
        <taxon>Bacteria</taxon>
        <taxon>Pseudomonadati</taxon>
        <taxon>Bacteroidota</taxon>
        <taxon>Bacteroidia</taxon>
        <taxon>Bacteroidales</taxon>
        <taxon>Muribaculaceae</taxon>
        <taxon>Paramuribaculum</taxon>
    </lineage>
</organism>
<feature type="domain" description="Soluble ligand binding" evidence="18">
    <location>
        <begin position="304"/>
        <end position="348"/>
    </location>
</feature>
<dbReference type="AlphaFoldDB" id="A0A2V1IX91"/>
<evidence type="ECO:0000256" key="5">
    <source>
        <dbReference type="ARBA" id="ARBA00022597"/>
    </source>
</evidence>
<feature type="domain" description="Polysaccharide export protein N-terminal" evidence="17">
    <location>
        <begin position="133"/>
        <end position="198"/>
    </location>
</feature>
<dbReference type="InterPro" id="IPR003715">
    <property type="entry name" value="Poly_export_N"/>
</dbReference>
<evidence type="ECO:0000256" key="6">
    <source>
        <dbReference type="ARBA" id="ARBA00022692"/>
    </source>
</evidence>
<gene>
    <name evidence="20" type="ORF">C5O25_06635</name>
</gene>
<evidence type="ECO:0000256" key="7">
    <source>
        <dbReference type="ARBA" id="ARBA00022729"/>
    </source>
</evidence>
<keyword evidence="3" id="KW-0813">Transport</keyword>
<keyword evidence="12" id="KW-0564">Palmitate</keyword>
<evidence type="ECO:0000256" key="16">
    <source>
        <dbReference type="SAM" id="Phobius"/>
    </source>
</evidence>
<keyword evidence="6 16" id="KW-0812">Transmembrane</keyword>
<feature type="transmembrane region" description="Helical" evidence="16">
    <location>
        <begin position="772"/>
        <end position="793"/>
    </location>
</feature>
<reference evidence="21" key="1">
    <citation type="submission" date="2018-02" db="EMBL/GenBank/DDBJ databases">
        <authorList>
            <person name="Clavel T."/>
            <person name="Strowig T."/>
        </authorList>
    </citation>
    <scope>NUCLEOTIDE SEQUENCE [LARGE SCALE GENOMIC DNA]</scope>
    <source>
        <strain evidence="21">DSM 100764</strain>
    </source>
</reference>
<dbReference type="Pfam" id="PF10531">
    <property type="entry name" value="SLBB"/>
    <property type="match status" value="4"/>
</dbReference>
<dbReference type="GO" id="GO:0015288">
    <property type="term" value="F:porin activity"/>
    <property type="evidence" value="ECO:0007669"/>
    <property type="project" value="UniProtKB-KW"/>
</dbReference>
<evidence type="ECO:0000256" key="13">
    <source>
        <dbReference type="ARBA" id="ARBA00023237"/>
    </source>
</evidence>
<evidence type="ECO:0000256" key="11">
    <source>
        <dbReference type="ARBA" id="ARBA00023136"/>
    </source>
</evidence>
<dbReference type="GO" id="GO:0006811">
    <property type="term" value="P:monoatomic ion transport"/>
    <property type="evidence" value="ECO:0007669"/>
    <property type="project" value="UniProtKB-KW"/>
</dbReference>
<evidence type="ECO:0000259" key="17">
    <source>
        <dbReference type="Pfam" id="PF02563"/>
    </source>
</evidence>
<dbReference type="GO" id="GO:0046930">
    <property type="term" value="C:pore complex"/>
    <property type="evidence" value="ECO:0007669"/>
    <property type="project" value="UniProtKB-KW"/>
</dbReference>
<feature type="region of interest" description="Disordered" evidence="15">
    <location>
        <begin position="42"/>
        <end position="65"/>
    </location>
</feature>
<dbReference type="InterPro" id="IPR049712">
    <property type="entry name" value="Poly_export"/>
</dbReference>
<keyword evidence="10" id="KW-0626">Porin</keyword>
<keyword evidence="5" id="KW-0762">Sugar transport</keyword>
<feature type="domain" description="Soluble ligand binding" evidence="18">
    <location>
        <begin position="220"/>
        <end position="265"/>
    </location>
</feature>
<evidence type="ECO:0000256" key="1">
    <source>
        <dbReference type="ARBA" id="ARBA00004571"/>
    </source>
</evidence>
<keyword evidence="13" id="KW-0998">Cell outer membrane</keyword>
<dbReference type="GO" id="GO:0015159">
    <property type="term" value="F:polysaccharide transmembrane transporter activity"/>
    <property type="evidence" value="ECO:0007669"/>
    <property type="project" value="InterPro"/>
</dbReference>
<keyword evidence="8" id="KW-0625">Polysaccharide transport</keyword>
<dbReference type="Gene3D" id="3.10.560.10">
    <property type="entry name" value="Outer membrane lipoprotein wza domain like"/>
    <property type="match status" value="6"/>
</dbReference>
<keyword evidence="21" id="KW-1185">Reference proteome</keyword>
<feature type="domain" description="Soluble ligand binding" evidence="18">
    <location>
        <begin position="693"/>
        <end position="741"/>
    </location>
</feature>
<evidence type="ECO:0000259" key="19">
    <source>
        <dbReference type="Pfam" id="PF22461"/>
    </source>
</evidence>
<dbReference type="Pfam" id="PF22461">
    <property type="entry name" value="SLBB_2"/>
    <property type="match status" value="1"/>
</dbReference>
<evidence type="ECO:0000256" key="3">
    <source>
        <dbReference type="ARBA" id="ARBA00022448"/>
    </source>
</evidence>
<dbReference type="PANTHER" id="PTHR33619">
    <property type="entry name" value="POLYSACCHARIDE EXPORT PROTEIN GFCE-RELATED"/>
    <property type="match status" value="1"/>
</dbReference>
<dbReference type="Pfam" id="PF02563">
    <property type="entry name" value="Poly_export"/>
    <property type="match status" value="1"/>
</dbReference>
<evidence type="ECO:0000256" key="14">
    <source>
        <dbReference type="ARBA" id="ARBA00023288"/>
    </source>
</evidence>
<dbReference type="PANTHER" id="PTHR33619:SF3">
    <property type="entry name" value="POLYSACCHARIDE EXPORT PROTEIN GFCE-RELATED"/>
    <property type="match status" value="1"/>
</dbReference>
<keyword evidence="11 16" id="KW-0472">Membrane</keyword>
<comment type="caution">
    <text evidence="20">The sequence shown here is derived from an EMBL/GenBank/DDBJ whole genome shotgun (WGS) entry which is preliminary data.</text>
</comment>
<keyword evidence="16" id="KW-1133">Transmembrane helix</keyword>
<evidence type="ECO:0000256" key="8">
    <source>
        <dbReference type="ARBA" id="ARBA00023047"/>
    </source>
</evidence>
<evidence type="ECO:0000313" key="21">
    <source>
        <dbReference type="Proteomes" id="UP000244925"/>
    </source>
</evidence>
<dbReference type="GO" id="GO:0009279">
    <property type="term" value="C:cell outer membrane"/>
    <property type="evidence" value="ECO:0007669"/>
    <property type="project" value="UniProtKB-SubCell"/>
</dbReference>
<feature type="domain" description="Soluble ligand binding" evidence="18">
    <location>
        <begin position="479"/>
        <end position="521"/>
    </location>
</feature>
<feature type="domain" description="SLBB" evidence="19">
    <location>
        <begin position="386"/>
        <end position="466"/>
    </location>
</feature>
<keyword evidence="7" id="KW-0732">Signal</keyword>
<evidence type="ECO:0000256" key="12">
    <source>
        <dbReference type="ARBA" id="ARBA00023139"/>
    </source>
</evidence>
<dbReference type="InterPro" id="IPR054765">
    <property type="entry name" value="SLBB_dom"/>
</dbReference>